<evidence type="ECO:0000313" key="2">
    <source>
        <dbReference type="Proteomes" id="UP000018418"/>
    </source>
</evidence>
<dbReference type="EMBL" id="AYEU01000003">
    <property type="protein sequence ID" value="ESK52249.1"/>
    <property type="molecule type" value="Genomic_DNA"/>
</dbReference>
<comment type="caution">
    <text evidence="1">The sequence shown here is derived from an EMBL/GenBank/DDBJ whole genome shotgun (WGS) entry which is preliminary data.</text>
</comment>
<dbReference type="Proteomes" id="UP000018418">
    <property type="component" value="Unassembled WGS sequence"/>
</dbReference>
<name>V2VWY0_9GAMM</name>
<proteinExistence type="predicted"/>
<evidence type="ECO:0000313" key="1">
    <source>
        <dbReference type="EMBL" id="ESK52249.1"/>
    </source>
</evidence>
<dbReference type="AlphaFoldDB" id="V2VWY0"/>
<organism evidence="1 2">
    <name type="scientific">Acinetobacter brisouii CIP 110357</name>
    <dbReference type="NCBI Taxonomy" id="1341683"/>
    <lineage>
        <taxon>Bacteria</taxon>
        <taxon>Pseudomonadati</taxon>
        <taxon>Pseudomonadota</taxon>
        <taxon>Gammaproteobacteria</taxon>
        <taxon>Moraxellales</taxon>
        <taxon>Moraxellaceae</taxon>
        <taxon>Acinetobacter</taxon>
    </lineage>
</organism>
<keyword evidence="2" id="KW-1185">Reference proteome</keyword>
<gene>
    <name evidence="1" type="ORF">P255_00400</name>
</gene>
<reference evidence="1 2" key="1">
    <citation type="submission" date="2013-10" db="EMBL/GenBank/DDBJ databases">
        <title>The Genome Sequence of Acinetobacter brisouii CIP 110357.</title>
        <authorList>
            <consortium name="The Broad Institute Genomics Platform"/>
            <consortium name="The Broad Institute Genome Sequencing Center for Infectious Disease"/>
            <person name="Cerqueira G."/>
            <person name="Feldgarden M."/>
            <person name="Courvalin P."/>
            <person name="Grillot-Courvalin C."/>
            <person name="Clermont D."/>
            <person name="Rocha E."/>
            <person name="Yoon E.-J."/>
            <person name="Nemec A."/>
            <person name="Young S.K."/>
            <person name="Zeng Q."/>
            <person name="Gargeya S."/>
            <person name="Fitzgerald M."/>
            <person name="Abouelleil A."/>
            <person name="Alvarado L."/>
            <person name="Berlin A.M."/>
            <person name="Chapman S.B."/>
            <person name="Gainer-Dewar J."/>
            <person name="Goldberg J."/>
            <person name="Gnerre S."/>
            <person name="Griggs A."/>
            <person name="Gujja S."/>
            <person name="Hansen M."/>
            <person name="Howarth C."/>
            <person name="Imamovic A."/>
            <person name="Ireland A."/>
            <person name="Larimer J."/>
            <person name="McCowan C."/>
            <person name="Murphy C."/>
            <person name="Pearson M."/>
            <person name="Poon T.W."/>
            <person name="Priest M."/>
            <person name="Roberts A."/>
            <person name="Saif S."/>
            <person name="Shea T."/>
            <person name="Sykes S."/>
            <person name="Wortman J."/>
            <person name="Nusbaum C."/>
            <person name="Birren B."/>
        </authorList>
    </citation>
    <scope>NUCLEOTIDE SEQUENCE [LARGE SCALE GENOMIC DNA]</scope>
    <source>
        <strain evidence="1 2">CIP 110357</strain>
    </source>
</reference>
<sequence length="41" mass="4752">MSHMSFDVVLHIAFVLDKAVIILKNDSDIQLLLFAFYKKIN</sequence>
<accession>V2VWY0</accession>
<protein>
    <submittedName>
        <fullName evidence="1">Uncharacterized protein</fullName>
    </submittedName>
</protein>
<dbReference type="HOGENOM" id="CLU_3264205_0_0_6"/>
<dbReference type="PATRIC" id="fig|1341683.3.peg.390"/>